<dbReference type="PROSITE" id="PS50206">
    <property type="entry name" value="RHODANESE_3"/>
    <property type="match status" value="1"/>
</dbReference>
<feature type="domain" description="Rhodanese" evidence="3">
    <location>
        <begin position="289"/>
        <end position="387"/>
    </location>
</feature>
<dbReference type="SMART" id="SM00849">
    <property type="entry name" value="Lactamase_B"/>
    <property type="match status" value="1"/>
</dbReference>
<name>A0A2S0MAQ6_9BURK</name>
<sequence length="401" mass="43517">MNQTQLFDPASHSYTYILFDEATREALILDPVAEQLQRDLDTVARLNLKLKWAVETHAHADHITSAAKLAEMTGARLAAPAGCGVATAAVQLGDGDVLSFGRESLRVLHTPGHTAGSVCFYWERKSVEEEEIPTELTALPLGHEMRPDLRQDERHVFTGDTLLIGGCGRTDFQSGSAEQLYDSITQVLFALPNDTIVWPGHDYNERTQSTIGLEKATNPRIAGKSRAEFVALMAQLDLPKPQRIDEAVPANQRSGLGAPAPAGAQDDSPTPADGYAGDISPQAAYRWMTGGQAVLVDVRTDAEREWVGFVPGARVAAWKQWPGMALNPDFDAQLREAAAEGQPVMLLCRSGVRSVPAAQRATELGLTAYNILGGFEGAPDANAQRNHQNGWRHAGLPWRQN</sequence>
<keyword evidence="5" id="KW-1185">Reference proteome</keyword>
<evidence type="ECO:0000256" key="1">
    <source>
        <dbReference type="ARBA" id="ARBA00022723"/>
    </source>
</evidence>
<evidence type="ECO:0000256" key="2">
    <source>
        <dbReference type="SAM" id="MobiDB-lite"/>
    </source>
</evidence>
<dbReference type="Pfam" id="PF00753">
    <property type="entry name" value="Lactamase_B"/>
    <property type="match status" value="2"/>
</dbReference>
<dbReference type="InterPro" id="IPR044528">
    <property type="entry name" value="POD-like_MBL-fold"/>
</dbReference>
<dbReference type="GO" id="GO:0046872">
    <property type="term" value="F:metal ion binding"/>
    <property type="evidence" value="ECO:0007669"/>
    <property type="project" value="UniProtKB-KW"/>
</dbReference>
<dbReference type="OrthoDB" id="9784009at2"/>
<dbReference type="SMART" id="SM00450">
    <property type="entry name" value="RHOD"/>
    <property type="match status" value="1"/>
</dbReference>
<dbReference type="InterPro" id="IPR001763">
    <property type="entry name" value="Rhodanese-like_dom"/>
</dbReference>
<evidence type="ECO:0000313" key="5">
    <source>
        <dbReference type="Proteomes" id="UP000239709"/>
    </source>
</evidence>
<dbReference type="InterPro" id="IPR036873">
    <property type="entry name" value="Rhodanese-like_dom_sf"/>
</dbReference>
<dbReference type="GO" id="GO:0016787">
    <property type="term" value="F:hydrolase activity"/>
    <property type="evidence" value="ECO:0007669"/>
    <property type="project" value="UniProtKB-KW"/>
</dbReference>
<dbReference type="Proteomes" id="UP000239709">
    <property type="component" value="Chromosome"/>
</dbReference>
<proteinExistence type="predicted"/>
<accession>A0A2S0MAQ6</accession>
<dbReference type="InterPro" id="IPR001279">
    <property type="entry name" value="Metallo-B-lactamas"/>
</dbReference>
<dbReference type="KEGG" id="otk:C6570_00965"/>
<dbReference type="GO" id="GO:0070813">
    <property type="term" value="P:hydrogen sulfide metabolic process"/>
    <property type="evidence" value="ECO:0007669"/>
    <property type="project" value="TreeGrafter"/>
</dbReference>
<keyword evidence="4" id="KW-0378">Hydrolase</keyword>
<dbReference type="SUPFAM" id="SSF52821">
    <property type="entry name" value="Rhodanese/Cell cycle control phosphatase"/>
    <property type="match status" value="1"/>
</dbReference>
<dbReference type="AlphaFoldDB" id="A0A2S0MAQ6"/>
<dbReference type="Gene3D" id="3.60.15.10">
    <property type="entry name" value="Ribonuclease Z/Hydroxyacylglutathione hydrolase-like"/>
    <property type="match status" value="1"/>
</dbReference>
<organism evidence="4 5">
    <name type="scientific">Ottowia oryzae</name>
    <dbReference type="NCBI Taxonomy" id="2109914"/>
    <lineage>
        <taxon>Bacteria</taxon>
        <taxon>Pseudomonadati</taxon>
        <taxon>Pseudomonadota</taxon>
        <taxon>Betaproteobacteria</taxon>
        <taxon>Burkholderiales</taxon>
        <taxon>Comamonadaceae</taxon>
        <taxon>Ottowia</taxon>
    </lineage>
</organism>
<dbReference type="InterPro" id="IPR036866">
    <property type="entry name" value="RibonucZ/Hydroxyglut_hydro"/>
</dbReference>
<dbReference type="InterPro" id="IPR051682">
    <property type="entry name" value="Mito_Persulfide_Diox"/>
</dbReference>
<feature type="region of interest" description="Disordered" evidence="2">
    <location>
        <begin position="252"/>
        <end position="277"/>
    </location>
</feature>
<reference evidence="4 5" key="1">
    <citation type="submission" date="2018-03" db="EMBL/GenBank/DDBJ databases">
        <title>Genome sequencing of Ottowia sp.</title>
        <authorList>
            <person name="Kim S.-J."/>
            <person name="Heo J."/>
            <person name="Kwon S.-W."/>
        </authorList>
    </citation>
    <scope>NUCLEOTIDE SEQUENCE [LARGE SCALE GENOMIC DNA]</scope>
    <source>
        <strain evidence="4 5">KADR8-3</strain>
    </source>
</reference>
<gene>
    <name evidence="4" type="ORF">C6570_00965</name>
</gene>
<dbReference type="CDD" id="cd07724">
    <property type="entry name" value="POD-like_MBL-fold"/>
    <property type="match status" value="1"/>
</dbReference>
<dbReference type="GO" id="GO:0006749">
    <property type="term" value="P:glutathione metabolic process"/>
    <property type="evidence" value="ECO:0007669"/>
    <property type="project" value="InterPro"/>
</dbReference>
<dbReference type="Gene3D" id="3.40.250.10">
    <property type="entry name" value="Rhodanese-like domain"/>
    <property type="match status" value="1"/>
</dbReference>
<dbReference type="PANTHER" id="PTHR43084">
    <property type="entry name" value="PERSULFIDE DIOXYGENASE ETHE1"/>
    <property type="match status" value="1"/>
</dbReference>
<dbReference type="EMBL" id="CP027666">
    <property type="protein sequence ID" value="AVO32985.1"/>
    <property type="molecule type" value="Genomic_DNA"/>
</dbReference>
<evidence type="ECO:0000313" key="4">
    <source>
        <dbReference type="EMBL" id="AVO32985.1"/>
    </source>
</evidence>
<dbReference type="Pfam" id="PF00581">
    <property type="entry name" value="Rhodanese"/>
    <property type="match status" value="1"/>
</dbReference>
<evidence type="ECO:0000259" key="3">
    <source>
        <dbReference type="PROSITE" id="PS50206"/>
    </source>
</evidence>
<keyword evidence="1" id="KW-0479">Metal-binding</keyword>
<dbReference type="GO" id="GO:0050313">
    <property type="term" value="F:sulfur dioxygenase activity"/>
    <property type="evidence" value="ECO:0007669"/>
    <property type="project" value="InterPro"/>
</dbReference>
<dbReference type="PANTHER" id="PTHR43084:SF1">
    <property type="entry name" value="PERSULFIDE DIOXYGENASE ETHE1, MITOCHONDRIAL"/>
    <property type="match status" value="1"/>
</dbReference>
<dbReference type="SUPFAM" id="SSF56281">
    <property type="entry name" value="Metallo-hydrolase/oxidoreductase"/>
    <property type="match status" value="1"/>
</dbReference>
<protein>
    <submittedName>
        <fullName evidence="4">MBL fold metallo-hydrolase</fullName>
    </submittedName>
</protein>